<protein>
    <submittedName>
        <fullName evidence="1">22827_t:CDS:1</fullName>
    </submittedName>
</protein>
<keyword evidence="2" id="KW-1185">Reference proteome</keyword>
<sequence length="69" mass="8244">EQVEGFFAKYDIQNKFRINKYWIKHSKSEEVQKRTFICEFGKHKSQIEITTLVNKHNNKLLAETLNSKS</sequence>
<evidence type="ECO:0000313" key="1">
    <source>
        <dbReference type="EMBL" id="CAG8760383.1"/>
    </source>
</evidence>
<reference evidence="1" key="1">
    <citation type="submission" date="2021-06" db="EMBL/GenBank/DDBJ databases">
        <authorList>
            <person name="Kallberg Y."/>
            <person name="Tangrot J."/>
            <person name="Rosling A."/>
        </authorList>
    </citation>
    <scope>NUCLEOTIDE SEQUENCE</scope>
    <source>
        <strain evidence="1">MA461A</strain>
    </source>
</reference>
<feature type="non-terminal residue" evidence="1">
    <location>
        <position position="1"/>
    </location>
</feature>
<proteinExistence type="predicted"/>
<dbReference type="EMBL" id="CAJVQC010036007">
    <property type="protein sequence ID" value="CAG8760383.1"/>
    <property type="molecule type" value="Genomic_DNA"/>
</dbReference>
<comment type="caution">
    <text evidence="1">The sequence shown here is derived from an EMBL/GenBank/DDBJ whole genome shotgun (WGS) entry which is preliminary data.</text>
</comment>
<feature type="non-terminal residue" evidence="1">
    <location>
        <position position="69"/>
    </location>
</feature>
<accession>A0ACA9QQ58</accession>
<organism evidence="1 2">
    <name type="scientific">Racocetra persica</name>
    <dbReference type="NCBI Taxonomy" id="160502"/>
    <lineage>
        <taxon>Eukaryota</taxon>
        <taxon>Fungi</taxon>
        <taxon>Fungi incertae sedis</taxon>
        <taxon>Mucoromycota</taxon>
        <taxon>Glomeromycotina</taxon>
        <taxon>Glomeromycetes</taxon>
        <taxon>Diversisporales</taxon>
        <taxon>Gigasporaceae</taxon>
        <taxon>Racocetra</taxon>
    </lineage>
</organism>
<name>A0ACA9QQ58_9GLOM</name>
<dbReference type="Proteomes" id="UP000789920">
    <property type="component" value="Unassembled WGS sequence"/>
</dbReference>
<evidence type="ECO:0000313" key="2">
    <source>
        <dbReference type="Proteomes" id="UP000789920"/>
    </source>
</evidence>
<gene>
    <name evidence="1" type="ORF">RPERSI_LOCUS15170</name>
</gene>